<name>R7SGW3_DICSQ</name>
<dbReference type="KEGG" id="dsq:DICSQDRAFT_175971"/>
<protein>
    <submittedName>
        <fullName evidence="2">Uncharacterized protein</fullName>
    </submittedName>
</protein>
<dbReference type="Proteomes" id="UP000053319">
    <property type="component" value="Unassembled WGS sequence"/>
</dbReference>
<dbReference type="EMBL" id="JH719702">
    <property type="protein sequence ID" value="EJF55396.1"/>
    <property type="molecule type" value="Genomic_DNA"/>
</dbReference>
<evidence type="ECO:0000313" key="2">
    <source>
        <dbReference type="EMBL" id="EJF55396.1"/>
    </source>
</evidence>
<dbReference type="OrthoDB" id="2755095at2759"/>
<dbReference type="OMA" id="PYNTEEY"/>
<dbReference type="HOGENOM" id="CLU_713764_0_0_1"/>
<organism evidence="2 3">
    <name type="scientific">Dichomitus squalens (strain LYAD-421)</name>
    <name type="common">Western red white-rot fungus</name>
    <dbReference type="NCBI Taxonomy" id="732165"/>
    <lineage>
        <taxon>Eukaryota</taxon>
        <taxon>Fungi</taxon>
        <taxon>Dikarya</taxon>
        <taxon>Basidiomycota</taxon>
        <taxon>Agaricomycotina</taxon>
        <taxon>Agaricomycetes</taxon>
        <taxon>Polyporales</taxon>
        <taxon>Polyporaceae</taxon>
        <taxon>Dichomitus</taxon>
    </lineage>
</organism>
<feature type="region of interest" description="Disordered" evidence="1">
    <location>
        <begin position="191"/>
        <end position="212"/>
    </location>
</feature>
<proteinExistence type="predicted"/>
<dbReference type="AlphaFoldDB" id="R7SGW3"/>
<feature type="compositionally biased region" description="Basic and acidic residues" evidence="1">
    <location>
        <begin position="191"/>
        <end position="204"/>
    </location>
</feature>
<evidence type="ECO:0000256" key="1">
    <source>
        <dbReference type="SAM" id="MobiDB-lite"/>
    </source>
</evidence>
<sequence>MIDPQLLDDHQELETNVQGTSAATSLARGHRNPIYAARGGLTRRNPGRNIAVENNELDDAPYAPDPLAEKDNSDPLDLVSKRMKDLDLVQQKSVVARQFRLVTGVSKNDKWPKWGEQMPGMSVNFEAQVNESDNPDLIVRVAEVSMQELKAHSSVHATWMNALNVKLTYAVLRELVKTSFRGFRTMYKAQMDQEKASRQKKNEQASRWQNRRNKKCDRLMSAVPRYMEIHGVDPSDLLTPDLMSDEASGPEDDADNEAVTTWRRQMAEHAGITGKTDTQLAKMSFFEVIKPNWRSDELTKVFRDLSELFNESVPIKSLRMMVERIRDAGRSTDDVPGYAPYDFGVNMEWYERVKETHGRCLGGWLKHPDPPGFGENVTSTELGTSET</sequence>
<gene>
    <name evidence="2" type="ORF">DICSQDRAFT_175971</name>
</gene>
<reference evidence="2 3" key="1">
    <citation type="journal article" date="2012" name="Science">
        <title>The Paleozoic origin of enzymatic lignin decomposition reconstructed from 31 fungal genomes.</title>
        <authorList>
            <person name="Floudas D."/>
            <person name="Binder M."/>
            <person name="Riley R."/>
            <person name="Barry K."/>
            <person name="Blanchette R.A."/>
            <person name="Henrissat B."/>
            <person name="Martinez A.T."/>
            <person name="Otillar R."/>
            <person name="Spatafora J.W."/>
            <person name="Yadav J.S."/>
            <person name="Aerts A."/>
            <person name="Benoit I."/>
            <person name="Boyd A."/>
            <person name="Carlson A."/>
            <person name="Copeland A."/>
            <person name="Coutinho P.M."/>
            <person name="de Vries R.P."/>
            <person name="Ferreira P."/>
            <person name="Findley K."/>
            <person name="Foster B."/>
            <person name="Gaskell J."/>
            <person name="Glotzer D."/>
            <person name="Gorecki P."/>
            <person name="Heitman J."/>
            <person name="Hesse C."/>
            <person name="Hori C."/>
            <person name="Igarashi K."/>
            <person name="Jurgens J.A."/>
            <person name="Kallen N."/>
            <person name="Kersten P."/>
            <person name="Kohler A."/>
            <person name="Kuees U."/>
            <person name="Kumar T.K.A."/>
            <person name="Kuo A."/>
            <person name="LaButti K."/>
            <person name="Larrondo L.F."/>
            <person name="Lindquist E."/>
            <person name="Ling A."/>
            <person name="Lombard V."/>
            <person name="Lucas S."/>
            <person name="Lundell T."/>
            <person name="Martin R."/>
            <person name="McLaughlin D.J."/>
            <person name="Morgenstern I."/>
            <person name="Morin E."/>
            <person name="Murat C."/>
            <person name="Nagy L.G."/>
            <person name="Nolan M."/>
            <person name="Ohm R.A."/>
            <person name="Patyshakuliyeva A."/>
            <person name="Rokas A."/>
            <person name="Ruiz-Duenas F.J."/>
            <person name="Sabat G."/>
            <person name="Salamov A."/>
            <person name="Samejima M."/>
            <person name="Schmutz J."/>
            <person name="Slot J.C."/>
            <person name="St John F."/>
            <person name="Stenlid J."/>
            <person name="Sun H."/>
            <person name="Sun S."/>
            <person name="Syed K."/>
            <person name="Tsang A."/>
            <person name="Wiebenga A."/>
            <person name="Young D."/>
            <person name="Pisabarro A."/>
            <person name="Eastwood D.C."/>
            <person name="Martin F."/>
            <person name="Cullen D."/>
            <person name="Grigoriev I.V."/>
            <person name="Hibbett D.S."/>
        </authorList>
    </citation>
    <scope>NUCLEOTIDE SEQUENCE [LARGE SCALE GENOMIC DNA]</scope>
    <source>
        <strain evidence="2 3">LYAD-421 SS1</strain>
    </source>
</reference>
<dbReference type="GeneID" id="18840325"/>
<evidence type="ECO:0000313" key="3">
    <source>
        <dbReference type="Proteomes" id="UP000053319"/>
    </source>
</evidence>
<dbReference type="RefSeq" id="XP_007371866.1">
    <property type="nucleotide sequence ID" value="XM_007371804.1"/>
</dbReference>
<accession>R7SGW3</accession>